<sequence>MLVRSDKVALDGEYCPASKHKEAGLCTRSFIRDVARHLQCPGGDEIFIMFSHESVPQRFNTTDVGFMNHFLCVSHVEESWHYFGATTTSTTLPWPKEDSARLFSCEESICFQGTEAAHCQAVADKVGARYFSFNGSQCQVLKGWVTQPEVEGSAESWRACSTYVNVDTCPTPCEKRSNSCVMRAVCPESYPKAKRSDSQDSCCSKVDSLPCIPCRALACASHPSASGDFKACADLASEDDCKAQRLCKWEDGQCGDPDFVPLSSDVLVATVQKSKGYPTYSISLLEGINKIHHGMQSGYARSDLEAKDFGGLEEGPGKERAITFWDCGGLESTIYRRQGATLPDTLYLVKRSCSSRPGAWSLMQASDLDSKSKSGDLELFGNVTACVEADLPANAFSQGEATSAIWVGDTDVEATLNASVAAPSCGSPAANATEGESESSESSESESPFAFGTLEDPTLYSLGSCECFGQEHQHHAPVTSEAKAALQENAEFNNFVPEYQLLATGDLFCEISALIPGGQSNDATEDECISLCSGTQSCKYAVYAASLRMCMLFLKCDSMSRTGMSIKTKIFGFLEPTTTFCRIADEAACWSSQLRRQLLEEPAGDSGDGPKIRCAFADFISQCDIMEMTLGQSNGCSRCQYLSTDDPLADGRRKLPLPDSFPSSTQLSVSCRPHTRMMNHHSGQSLDKSIITCVSGTWINANSRTGLAGFSCMECVQVAQPQLARLRSLSLQEMYYLSRRPLQHHVGGVGCTVATEATASPLQSQAGCLCTNADTHICPCEQAPKIYFWNGLLRTKGLNSLCLRRKDFSDVGFGWCTHDYTYWSLEQDFRLRVEDTDDCLCQDDQEEQGFKTKIVPCELCESIWFFDGAACEFSMELLQPEPPMQFLFKGKGGIFFGISEKKLKKNVTKSVSKRSSVREPWRRWKSEAAERQVSREAASEDFGSCEVSLSVSLGMYGKYKNNQIPFSLYTAENQTLPERWTRASMIGNGKMSFFACVQGGALGTEAGKDILAEIAKLEAAMAEYAKKGSPAKIIGPWVEGDDEDYKVVRVLNDKDISWGKLNFKIGMKLSTPFNSNDCVSAFADLYGSCWVIVDSLFRSCGQIVGCVDNDDDLYMCQYDDDLPVRGEDLGYDEDHNPDFDGRYCHAAFNAIDPEIIEDFEAQIDALKEEFSKRKAACSSSFRMSLEDYESLQIETYDEENEPAEARVSCGLLSHGRPPETERLAFGMTSGQFAQLQMGSTYHAGAADHRQPPFDIDEETPVKAFAKGWLAPIENGAAFFGLNCPMGFFVKVDKTAESPYCSYAHSGSVKRVSTVLLPASAVCDMGFALKGWYNLLETPVKNSKEEEAVQGFRIICVELPGISRLCERRDARCEHDEIVTGLQYEKDQAMRYTCCKVPTLYGQKLGRGNLSDIAVWEGEYCPVRLDKTERPVYESQRLLVSSTERPAYYSTDLADKNNMILDKHEITCGAREALSRWKLQQVADRYFVAFTCIPADFQECSWNEQDTVPYNKLAGVCTDSHVLVGMAFEHVSDGTGSLRWKCCQVPDVASSFQRITNGKPDAEDFMPTLVYNDFDCFPAAMVGVKLNDTVKNSGRVFCAGLPADFAKQRQYKHEVHWEPMLASWTLSVQGSILGGLPSMATRPDQADQGPDSIGTAQSLPDVTKQVKLELGAGGDAVWRLWVNDFEKRVDVGGRGFIICTFNALTLQYEALESFDHAPLLEQFLNSQPDGTVVVAMIRNLDSLKHAGALLALHRCGSNLLERKDGLPSGSYAVVGFCASHVGTVGRTLTLAESQPTAQVKSVLKLETLLGRMFTVSPLEDLTASFVQAAEEPDPFPAARPIKPEIHAFQAEQPDYDPFCKDYARFPTGSCEGAESCPPEAHPCFHVFQFSITEDSFWNCADQAIINKGLDLMDQSAKDEIDATNTRTEQNSRIVQGALSAAAAAISAIPWGAYSEAAGKSAEMAEEQAALVFKKTGQLLKFKKKYAGRAKFFKENGARNRFANAAKNSMDVANAAAYPGALGFTRRNQFKKSEPVQTVGVDGHPAIINLEPADPYGFARAANLKEFATLKVASCDPVQYGLSKVMCDLYCTEQSVKLGTQAVLQNLQRSHNMLLTDFDRLLEYHTQTLLWGLGQLRDQLGKGLSKSILESADSAQRREAASKDLDDGEEAVRELRHLSGLLSSGEMDLLQAVEVPEAPLGTLRWHQSAARQLQERCAMLLNRMLGMNGTETKQAAANLRALVQEFSSYRSWHLKNLKKEKGPELLTSLTLEKTRHLRTVIEKQQADLQASRHFLAPRDFGELLTSDSVVIRLNQLLAAFIEAHAKHTLFFDMRARANALAVESTHLAEDYVSCKSENSEGLHFSWSRVQLAEESALTALFDAWAASRAAQELLMLSTSEGLFSSLANHAAVNTSGIPPSNCEPNVLANWAHEASVQAVDGVLWPVLEQVYVLEARADAQESELQKHVKQYSQRISVKEATQAMLQTATSMADGSQRALAARVLNEAGRLHCPAPEGCPSDWMLLESQGSSWASPAPGDVLLGGHGVVQECLGPNLAKGVGQGERVTQLTVSEQPKIQDLKAKVSRVASLLAWISAE</sequence>
<dbReference type="Proteomes" id="UP000604046">
    <property type="component" value="Unassembled WGS sequence"/>
</dbReference>
<name>A0A812LV97_9DINO</name>
<reference evidence="2" key="1">
    <citation type="submission" date="2021-02" db="EMBL/GenBank/DDBJ databases">
        <authorList>
            <person name="Dougan E. K."/>
            <person name="Rhodes N."/>
            <person name="Thang M."/>
            <person name="Chan C."/>
        </authorList>
    </citation>
    <scope>NUCLEOTIDE SEQUENCE</scope>
</reference>
<evidence type="ECO:0000313" key="3">
    <source>
        <dbReference type="Proteomes" id="UP000604046"/>
    </source>
</evidence>
<feature type="compositionally biased region" description="Acidic residues" evidence="1">
    <location>
        <begin position="435"/>
        <end position="444"/>
    </location>
</feature>
<organism evidence="2 3">
    <name type="scientific">Symbiodinium natans</name>
    <dbReference type="NCBI Taxonomy" id="878477"/>
    <lineage>
        <taxon>Eukaryota</taxon>
        <taxon>Sar</taxon>
        <taxon>Alveolata</taxon>
        <taxon>Dinophyceae</taxon>
        <taxon>Suessiales</taxon>
        <taxon>Symbiodiniaceae</taxon>
        <taxon>Symbiodinium</taxon>
    </lineage>
</organism>
<comment type="caution">
    <text evidence="2">The sequence shown here is derived from an EMBL/GenBank/DDBJ whole genome shotgun (WGS) entry which is preliminary data.</text>
</comment>
<dbReference type="EMBL" id="CAJNDS010001236">
    <property type="protein sequence ID" value="CAE7253103.1"/>
    <property type="molecule type" value="Genomic_DNA"/>
</dbReference>
<proteinExistence type="predicted"/>
<keyword evidence="3" id="KW-1185">Reference proteome</keyword>
<evidence type="ECO:0000256" key="1">
    <source>
        <dbReference type="SAM" id="MobiDB-lite"/>
    </source>
</evidence>
<evidence type="ECO:0000313" key="2">
    <source>
        <dbReference type="EMBL" id="CAE7253103.1"/>
    </source>
</evidence>
<protein>
    <submittedName>
        <fullName evidence="2">Uncharacterized protein</fullName>
    </submittedName>
</protein>
<accession>A0A812LV97</accession>
<gene>
    <name evidence="2" type="ORF">SNAT2548_LOCUS12707</name>
</gene>
<feature type="region of interest" description="Disordered" evidence="1">
    <location>
        <begin position="425"/>
        <end position="448"/>
    </location>
</feature>